<dbReference type="EMBL" id="CP040896">
    <property type="protein sequence ID" value="QDA61401.1"/>
    <property type="molecule type" value="Genomic_DNA"/>
</dbReference>
<evidence type="ECO:0000313" key="5">
    <source>
        <dbReference type="Proteomes" id="UP000305398"/>
    </source>
</evidence>
<dbReference type="PANTHER" id="PTHR42915">
    <property type="entry name" value="HYPOTHETICAL 460 KDA PROTEIN IN FEUA-SIGW INTERGENIC REGION [PRECURSOR]"/>
    <property type="match status" value="1"/>
</dbReference>
<keyword evidence="1" id="KW-0732">Signal</keyword>
<feature type="chain" id="PRO_5022775320" evidence="1">
    <location>
        <begin position="18"/>
        <end position="421"/>
    </location>
</feature>
<dbReference type="OrthoDB" id="9801061at2"/>
<dbReference type="Gene3D" id="3.40.50.12170">
    <property type="entry name" value="Uncharacterised protein PF07075, DUF1343"/>
    <property type="match status" value="1"/>
</dbReference>
<dbReference type="PANTHER" id="PTHR42915:SF1">
    <property type="entry name" value="PEPTIDOGLYCAN BETA-N-ACETYLMURAMIDASE NAMZ"/>
    <property type="match status" value="1"/>
</dbReference>
<evidence type="ECO:0000256" key="1">
    <source>
        <dbReference type="SAM" id="SignalP"/>
    </source>
</evidence>
<dbReference type="KEGG" id="hyj:FHG12_15415"/>
<feature type="domain" description="Peptidoglycan beta-N-acetylmuramidase NamZ C-terminal" evidence="3">
    <location>
        <begin position="279"/>
        <end position="418"/>
    </location>
</feature>
<dbReference type="InterPro" id="IPR048503">
    <property type="entry name" value="NamZ_C"/>
</dbReference>
<name>A0A5B8A1Y0_9BACT</name>
<proteinExistence type="predicted"/>
<evidence type="ECO:0000313" key="4">
    <source>
        <dbReference type="EMBL" id="QDA61401.1"/>
    </source>
</evidence>
<evidence type="ECO:0000259" key="3">
    <source>
        <dbReference type="Pfam" id="PF20732"/>
    </source>
</evidence>
<dbReference type="PIRSF" id="PIRSF016719">
    <property type="entry name" value="UCP016719"/>
    <property type="match status" value="1"/>
</dbReference>
<dbReference type="Pfam" id="PF07075">
    <property type="entry name" value="NamZ_N"/>
    <property type="match status" value="1"/>
</dbReference>
<dbReference type="InterPro" id="IPR048502">
    <property type="entry name" value="NamZ_N"/>
</dbReference>
<keyword evidence="5" id="KW-1185">Reference proteome</keyword>
<protein>
    <submittedName>
        <fullName evidence="4">DUF1343 domain-containing protein</fullName>
    </submittedName>
</protein>
<dbReference type="Pfam" id="PF20732">
    <property type="entry name" value="NamZ_C"/>
    <property type="match status" value="1"/>
</dbReference>
<gene>
    <name evidence="4" type="ORF">FHG12_15415</name>
</gene>
<dbReference type="InterPro" id="IPR008302">
    <property type="entry name" value="NamZ"/>
</dbReference>
<evidence type="ECO:0000259" key="2">
    <source>
        <dbReference type="Pfam" id="PF07075"/>
    </source>
</evidence>
<organism evidence="4 5">
    <name type="scientific">Hymenobacter jejuensis</name>
    <dbReference type="NCBI Taxonomy" id="2502781"/>
    <lineage>
        <taxon>Bacteria</taxon>
        <taxon>Pseudomonadati</taxon>
        <taxon>Bacteroidota</taxon>
        <taxon>Cytophagia</taxon>
        <taxon>Cytophagales</taxon>
        <taxon>Hymenobacteraceae</taxon>
        <taxon>Hymenobacter</taxon>
    </lineage>
</organism>
<dbReference type="Proteomes" id="UP000305398">
    <property type="component" value="Chromosome"/>
</dbReference>
<dbReference type="GO" id="GO:0033922">
    <property type="term" value="F:peptidoglycan beta-N-acetylmuramidase activity"/>
    <property type="evidence" value="ECO:0007669"/>
    <property type="project" value="InterPro"/>
</dbReference>
<accession>A0A5B8A1Y0</accession>
<reference evidence="4 5" key="1">
    <citation type="submission" date="2019-06" db="EMBL/GenBank/DDBJ databases">
        <authorList>
            <person name="Srinivasan S."/>
        </authorList>
    </citation>
    <scope>NUCLEOTIDE SEQUENCE [LARGE SCALE GENOMIC DNA]</scope>
    <source>
        <strain evidence="4 5">17J68-5</strain>
    </source>
</reference>
<dbReference type="Gene3D" id="3.90.1150.140">
    <property type="match status" value="1"/>
</dbReference>
<dbReference type="RefSeq" id="WP_139516575.1">
    <property type="nucleotide sequence ID" value="NZ_CP040896.1"/>
</dbReference>
<sequence>MTSTLLTSLLGFTVLFADCSRPSTGSAQSAAATPVPPVVVTSAPQVVLDAATQAPASLQVGAAQFGRYVPQLRGKRVGLVVNQTARVGQAYLVDTLLTQGVQVKMIFAPEHGFRGEAADGATIKDGRDSRSGLPVRSLYGSTKKPTPEMLQDVDVLVFDIQDVGARFYTFISTLHYIMEAAAEQGKEVLVLDRPNPNGWYVDGPVLEPAHKSFVGMHPIPIVHGLTVGELAQMINGEKWLAGGRTCRLTVVPVAGYTHAMHYQLPVRPSPNLPNAHSVVLYPTVCMFEGTDVSVGRGTDMPFEVIGGPAQPTSRPFSFTPRPNTGSPTPPQNGQLCYGLDLRKVEVKEPTGFTLKYLIDFYKQSTNKEKFFGKYFEQLSGTSTMRQQIIAGKSEQEIRASWEPALSQYKQMRKKYLLYQDF</sequence>
<feature type="signal peptide" evidence="1">
    <location>
        <begin position="1"/>
        <end position="17"/>
    </location>
</feature>
<feature type="domain" description="Peptidoglycan beta-N-acetylmuramidase NamZ N-terminal" evidence="2">
    <location>
        <begin position="77"/>
        <end position="275"/>
    </location>
</feature>
<dbReference type="AlphaFoldDB" id="A0A5B8A1Y0"/>